<proteinExistence type="predicted"/>
<gene>
    <name evidence="1" type="ORF">METZ01_LOCUS409275</name>
</gene>
<dbReference type="EMBL" id="UINC01158728">
    <property type="protein sequence ID" value="SVD56421.1"/>
    <property type="molecule type" value="Genomic_DNA"/>
</dbReference>
<protein>
    <submittedName>
        <fullName evidence="1">Uncharacterized protein</fullName>
    </submittedName>
</protein>
<accession>A0A382WE90</accession>
<sequence>MSGARSIPTKAIDYRDEKWLRNAYLTKNLTMSSIAAACGVTPMTIQNWLDRYGIPTRPRGRTVSSVHPAQQPRNRIHYVKITKQEYDALKSDRATLLMKGLEDKSKENSE</sequence>
<evidence type="ECO:0000313" key="1">
    <source>
        <dbReference type="EMBL" id="SVD56421.1"/>
    </source>
</evidence>
<dbReference type="AlphaFoldDB" id="A0A382WE90"/>
<reference evidence="1" key="1">
    <citation type="submission" date="2018-05" db="EMBL/GenBank/DDBJ databases">
        <authorList>
            <person name="Lanie J.A."/>
            <person name="Ng W.-L."/>
            <person name="Kazmierczak K.M."/>
            <person name="Andrzejewski T.M."/>
            <person name="Davidsen T.M."/>
            <person name="Wayne K.J."/>
            <person name="Tettelin H."/>
            <person name="Glass J.I."/>
            <person name="Rusch D."/>
            <person name="Podicherti R."/>
            <person name="Tsui H.-C.T."/>
            <person name="Winkler M.E."/>
        </authorList>
    </citation>
    <scope>NUCLEOTIDE SEQUENCE</scope>
</reference>
<organism evidence="1">
    <name type="scientific">marine metagenome</name>
    <dbReference type="NCBI Taxonomy" id="408172"/>
    <lineage>
        <taxon>unclassified sequences</taxon>
        <taxon>metagenomes</taxon>
        <taxon>ecological metagenomes</taxon>
    </lineage>
</organism>
<name>A0A382WE90_9ZZZZ</name>
<dbReference type="Gene3D" id="1.10.10.60">
    <property type="entry name" value="Homeodomain-like"/>
    <property type="match status" value="1"/>
</dbReference>